<evidence type="ECO:0000256" key="1">
    <source>
        <dbReference type="SAM" id="SignalP"/>
    </source>
</evidence>
<feature type="chain" id="PRO_5015498661" evidence="1">
    <location>
        <begin position="28"/>
        <end position="821"/>
    </location>
</feature>
<comment type="caution">
    <text evidence="2">The sequence shown here is derived from an EMBL/GenBank/DDBJ whole genome shotgun (WGS) entry which is preliminary data.</text>
</comment>
<gene>
    <name evidence="2" type="ORF">ENSA7_27540</name>
</gene>
<reference evidence="2 3" key="1">
    <citation type="submission" date="2018-03" db="EMBL/GenBank/DDBJ databases">
        <title>Draft Genome Sequences of the Obligatory Marine Myxobacteria Enhygromyxa salina SWB007.</title>
        <authorList>
            <person name="Poehlein A."/>
            <person name="Moghaddam J.A."/>
            <person name="Harms H."/>
            <person name="Alanjari M."/>
            <person name="Koenig G.M."/>
            <person name="Daniel R."/>
            <person name="Schaeberle T.F."/>
        </authorList>
    </citation>
    <scope>NUCLEOTIDE SEQUENCE [LARGE SCALE GENOMIC DNA]</scope>
    <source>
        <strain evidence="2 3">SWB007</strain>
    </source>
</reference>
<dbReference type="AlphaFoldDB" id="A0A2S9YR06"/>
<accession>A0A2S9YR06</accession>
<evidence type="ECO:0000313" key="3">
    <source>
        <dbReference type="Proteomes" id="UP000238823"/>
    </source>
</evidence>
<dbReference type="EMBL" id="PVNL01000052">
    <property type="protein sequence ID" value="PRQ07534.1"/>
    <property type="molecule type" value="Genomic_DNA"/>
</dbReference>
<protein>
    <submittedName>
        <fullName evidence="2">Uncharacterized protein</fullName>
    </submittedName>
</protein>
<feature type="signal peptide" evidence="1">
    <location>
        <begin position="1"/>
        <end position="27"/>
    </location>
</feature>
<dbReference type="Proteomes" id="UP000238823">
    <property type="component" value="Unassembled WGS sequence"/>
</dbReference>
<dbReference type="RefSeq" id="WP_146157667.1">
    <property type="nucleotide sequence ID" value="NZ_PVNL01000052.1"/>
</dbReference>
<organism evidence="2 3">
    <name type="scientific">Enhygromyxa salina</name>
    <dbReference type="NCBI Taxonomy" id="215803"/>
    <lineage>
        <taxon>Bacteria</taxon>
        <taxon>Pseudomonadati</taxon>
        <taxon>Myxococcota</taxon>
        <taxon>Polyangia</taxon>
        <taxon>Nannocystales</taxon>
        <taxon>Nannocystaceae</taxon>
        <taxon>Enhygromyxa</taxon>
    </lineage>
</organism>
<evidence type="ECO:0000313" key="2">
    <source>
        <dbReference type="EMBL" id="PRQ07534.1"/>
    </source>
</evidence>
<dbReference type="OrthoDB" id="1488584at2"/>
<name>A0A2S9YR06_9BACT</name>
<sequence length="821" mass="87035">MTHLKPLVVGALTLALALVWPTGSVHAGEGDEPTAPTARELAKRKQKLEFLDEAERTRVGQTAPFVVRTNAIAADTFASELSGMCGQVSGWQRPMPMTPERIIELLSERPLAKRMAAAKDADVVAIVTLARELADMFAGLDAICRRARSGKLESADLQLLRLDHASELDRGLAHASQIVEIAGSQLAELLEQARDYASAEALAAAKATLGPAAETFISKAQVETPGKSASALAVPSLGAIGQTAFEGLAEFLIDRAKEETLAYVQEQLVERICAPTADTRVFIPVTCDTLLSVGSTLSVAAIGASVHASIVRDLELLPDRALVLAWMTAPEVAYPGTLARVVIPLARAARARTNPADFAASLHASEELECETLAPPGHVTGDQNCADTMAVLRLASMLSYAIASNSSAVQKLHPAYLSVGVAFTLEQRFAELPVRAQQRILAQLGSTRFEIQPGQLEALTRAVVQLEDGIMALRKSIAERVSASAELGPILDADMYGFATIASKQLALTGHHALALLTVASPARSEEGPKPKPKPWTLTLAAELEHVHDYIELAHAYADEDWARAAIDTIQLTVALINARAPGKSTAFDQRMSGVRRYIPLFIELGNATSSDEVNLALQSAFPAGGFKRKYRQGAVSINGFLGVYAGATLSNELDANDQLAWGRTGGEFAMFAPIGVHATGPVGVGAKRPWHLGALISVVDLGAITTSKWLTQETSAPVDTSNGTSQTELGEPAAFNLAGLLSPGAYFTVGIANSPFVLGAGLSLNPFGHKRTITGRDSVGDIESVDKTLLPVLRFGAFLAVDITLVSFGLRCGVRCPKRR</sequence>
<keyword evidence="1" id="KW-0732">Signal</keyword>
<proteinExistence type="predicted"/>